<sequence length="321" mass="36674">MMANAIEQLKTGLTVGYAGLGFRSGTTGSVRQQAHDGDTLHLRPIGNLGVRFLGVDAPEISFTLPRNRRFIGLSNPLWEQFLSNPFDPSLPPFRPALSPGLIAYLKERTGPGAALNHHQHASAAEDALEEEVFKDISTLRQTDETFQFLLSFAHEVMDRYGRLLAFVNRFQPSATKPKRRPTTYNERLLKAGWITPYFIWPNINPFRRQDSPMKAVIPPGKAPEIVKKEKTLSDARKWVRSARKKKVGPFDARNPLRLLPFEIRFLSQRRPPDRWVIDLSKKSDALIQPQNYYTIPNFEDRLFIPAEFVPLFVEAGWKRQV</sequence>
<dbReference type="RefSeq" id="WP_168061289.1">
    <property type="nucleotide sequence ID" value="NZ_VTOW01000003.1"/>
</dbReference>
<comment type="caution">
    <text evidence="1">The sequence shown here is derived from an EMBL/GenBank/DDBJ whole genome shotgun (WGS) entry which is preliminary data.</text>
</comment>
<accession>A0A7X6IBU6</accession>
<dbReference type="AlphaFoldDB" id="A0A7X6IBU6"/>
<evidence type="ECO:0000313" key="1">
    <source>
        <dbReference type="EMBL" id="NKE72008.1"/>
    </source>
</evidence>
<dbReference type="InterPro" id="IPR035437">
    <property type="entry name" value="SNase_OB-fold_sf"/>
</dbReference>
<dbReference type="EMBL" id="VTOW01000003">
    <property type="protein sequence ID" value="NKE72008.1"/>
    <property type="molecule type" value="Genomic_DNA"/>
</dbReference>
<protein>
    <submittedName>
        <fullName evidence="1">Uncharacterized protein</fullName>
    </submittedName>
</protein>
<proteinExistence type="predicted"/>
<dbReference type="Proteomes" id="UP000534783">
    <property type="component" value="Unassembled WGS sequence"/>
</dbReference>
<gene>
    <name evidence="1" type="ORF">MNODULE_14765</name>
</gene>
<evidence type="ECO:0000313" key="2">
    <source>
        <dbReference type="Proteomes" id="UP000534783"/>
    </source>
</evidence>
<reference evidence="1 2" key="1">
    <citation type="journal article" date="2020" name="Nature">
        <title>Bacterial chemolithoautotrophy via manganese oxidation.</title>
        <authorList>
            <person name="Yu H."/>
            <person name="Leadbetter J.R."/>
        </authorList>
    </citation>
    <scope>NUCLEOTIDE SEQUENCE [LARGE SCALE GENOMIC DNA]</scope>
    <source>
        <strain evidence="1 2">Mn-1</strain>
    </source>
</reference>
<keyword evidence="2" id="KW-1185">Reference proteome</keyword>
<organism evidence="1 2">
    <name type="scientific">Candidatus Manganitrophus noduliformans</name>
    <dbReference type="NCBI Taxonomy" id="2606439"/>
    <lineage>
        <taxon>Bacteria</taxon>
        <taxon>Pseudomonadati</taxon>
        <taxon>Nitrospirota</taxon>
        <taxon>Nitrospiria</taxon>
        <taxon>Candidatus Troglogloeales</taxon>
        <taxon>Candidatus Manganitrophaceae</taxon>
        <taxon>Candidatus Manganitrophus</taxon>
    </lineage>
</organism>
<dbReference type="Gene3D" id="2.40.50.90">
    <property type="match status" value="1"/>
</dbReference>
<name>A0A7X6IBU6_9BACT</name>